<evidence type="ECO:0000313" key="3">
    <source>
        <dbReference type="Proteomes" id="UP000035213"/>
    </source>
</evidence>
<gene>
    <name evidence="2" type="ORF">OK18_04145</name>
</gene>
<dbReference type="AlphaFoldDB" id="A0A0G3M1P1"/>
<dbReference type="GO" id="GO:0045892">
    <property type="term" value="P:negative regulation of DNA-templated transcription"/>
    <property type="evidence" value="ECO:0007669"/>
    <property type="project" value="TreeGrafter"/>
</dbReference>
<dbReference type="Pfam" id="PF01475">
    <property type="entry name" value="FUR"/>
    <property type="match status" value="1"/>
</dbReference>
<dbReference type="PANTHER" id="PTHR33202">
    <property type="entry name" value="ZINC UPTAKE REGULATION PROTEIN"/>
    <property type="match status" value="1"/>
</dbReference>
<feature type="binding site" evidence="1">
    <location>
        <position position="124"/>
    </location>
    <ligand>
        <name>Zn(2+)</name>
        <dbReference type="ChEBI" id="CHEBI:29105"/>
    </ligand>
</feature>
<dbReference type="EMBL" id="CP009928">
    <property type="protein sequence ID" value="AKK71938.1"/>
    <property type="molecule type" value="Genomic_DNA"/>
</dbReference>
<dbReference type="KEGG" id="cgn:OK18_04145"/>
<evidence type="ECO:0000256" key="1">
    <source>
        <dbReference type="PIRSR" id="PIRSR602481-1"/>
    </source>
</evidence>
<dbReference type="STRING" id="1324352.OK18_04145"/>
<organism evidence="2 3">
    <name type="scientific">Chryseobacterium gallinarum</name>
    <dbReference type="NCBI Taxonomy" id="1324352"/>
    <lineage>
        <taxon>Bacteria</taxon>
        <taxon>Pseudomonadati</taxon>
        <taxon>Bacteroidota</taxon>
        <taxon>Flavobacteriia</taxon>
        <taxon>Flavobacteriales</taxon>
        <taxon>Weeksellaceae</taxon>
        <taxon>Chryseobacterium group</taxon>
        <taxon>Chryseobacterium</taxon>
    </lineage>
</organism>
<dbReference type="Proteomes" id="UP000035213">
    <property type="component" value="Chromosome"/>
</dbReference>
<name>A0A0G3M1P1_CHRGL</name>
<dbReference type="GO" id="GO:1900376">
    <property type="term" value="P:regulation of secondary metabolite biosynthetic process"/>
    <property type="evidence" value="ECO:0007669"/>
    <property type="project" value="TreeGrafter"/>
</dbReference>
<dbReference type="GO" id="GO:0003700">
    <property type="term" value="F:DNA-binding transcription factor activity"/>
    <property type="evidence" value="ECO:0007669"/>
    <property type="project" value="InterPro"/>
</dbReference>
<dbReference type="GO" id="GO:0008270">
    <property type="term" value="F:zinc ion binding"/>
    <property type="evidence" value="ECO:0007669"/>
    <property type="project" value="TreeGrafter"/>
</dbReference>
<dbReference type="SUPFAM" id="SSF46785">
    <property type="entry name" value="Winged helix' DNA-binding domain"/>
    <property type="match status" value="1"/>
</dbReference>
<feature type="binding site" evidence="1">
    <location>
        <position position="90"/>
    </location>
    <ligand>
        <name>Zn(2+)</name>
        <dbReference type="ChEBI" id="CHEBI:29105"/>
    </ligand>
</feature>
<reference evidence="2 3" key="1">
    <citation type="submission" date="2014-11" db="EMBL/GenBank/DDBJ databases">
        <authorList>
            <person name="Park G.-S."/>
            <person name="Hong S.-J."/>
            <person name="Jung B.K."/>
            <person name="Khan A.R."/>
            <person name="Kwak Y."/>
            <person name="Shin J.-H."/>
        </authorList>
    </citation>
    <scope>NUCLEOTIDE SEQUENCE [LARGE SCALE GENOMIC DNA]</scope>
    <source>
        <strain evidence="2 3">DSM 27622</strain>
    </source>
</reference>
<dbReference type="PANTHER" id="PTHR33202:SF7">
    <property type="entry name" value="FERRIC UPTAKE REGULATION PROTEIN"/>
    <property type="match status" value="1"/>
</dbReference>
<proteinExistence type="predicted"/>
<feature type="binding site" evidence="1">
    <location>
        <position position="87"/>
    </location>
    <ligand>
        <name>Zn(2+)</name>
        <dbReference type="ChEBI" id="CHEBI:29105"/>
    </ligand>
</feature>
<dbReference type="PATRIC" id="fig|1324352.5.peg.892"/>
<dbReference type="InterPro" id="IPR002481">
    <property type="entry name" value="FUR"/>
</dbReference>
<keyword evidence="1" id="KW-0862">Zinc</keyword>
<dbReference type="InterPro" id="IPR036390">
    <property type="entry name" value="WH_DNA-bd_sf"/>
</dbReference>
<feature type="binding site" evidence="1">
    <location>
        <position position="121"/>
    </location>
    <ligand>
        <name>Zn(2+)</name>
        <dbReference type="ChEBI" id="CHEBI:29105"/>
    </ligand>
</feature>
<comment type="cofactor">
    <cofactor evidence="1">
        <name>Zn(2+)</name>
        <dbReference type="ChEBI" id="CHEBI:29105"/>
    </cofactor>
    <text evidence="1">Binds 1 zinc ion per subunit.</text>
</comment>
<accession>A0A0G3M1P1</accession>
<dbReference type="OrthoDB" id="594893at2"/>
<dbReference type="Gene3D" id="1.10.10.10">
    <property type="entry name" value="Winged helix-like DNA-binding domain superfamily/Winged helix DNA-binding domain"/>
    <property type="match status" value="1"/>
</dbReference>
<dbReference type="InterPro" id="IPR036388">
    <property type="entry name" value="WH-like_DNA-bd_sf"/>
</dbReference>
<dbReference type="RefSeq" id="WP_053327191.1">
    <property type="nucleotide sequence ID" value="NZ_CP009928.1"/>
</dbReference>
<dbReference type="GO" id="GO:0000976">
    <property type="term" value="F:transcription cis-regulatory region binding"/>
    <property type="evidence" value="ECO:0007669"/>
    <property type="project" value="TreeGrafter"/>
</dbReference>
<protein>
    <submittedName>
        <fullName evidence="2">Transcriptional regulator</fullName>
    </submittedName>
</protein>
<sequence length="127" mass="14545">MFKRRNTEAKGAVLSVLTRKRRAMSQDTIIQQMGVKADRATVYRILNRLCEDEIVHKIIADDGKQYFAMCVSCDNDKIPANHFHFRCVKCETIECLPTLIDFSVPNGYTVQRMNCIIVGICKNCSMH</sequence>
<keyword evidence="1" id="KW-0479">Metal-binding</keyword>
<evidence type="ECO:0000313" key="2">
    <source>
        <dbReference type="EMBL" id="AKK71938.1"/>
    </source>
</evidence>